<protein>
    <recommendedName>
        <fullName evidence="4">Cellulose biosynthesis protein BcsS</fullName>
    </recommendedName>
</protein>
<dbReference type="InterPro" id="IPR010239">
    <property type="entry name" value="CHP02001"/>
</dbReference>
<evidence type="ECO:0000313" key="2">
    <source>
        <dbReference type="EMBL" id="TKC81317.1"/>
    </source>
</evidence>
<dbReference type="EMBL" id="SWJE01000019">
    <property type="protein sequence ID" value="TKC81317.1"/>
    <property type="molecule type" value="Genomic_DNA"/>
</dbReference>
<keyword evidence="1" id="KW-0732">Signal</keyword>
<gene>
    <name evidence="2" type="ORF">FAZ69_28735</name>
</gene>
<comment type="caution">
    <text evidence="2">The sequence shown here is derived from an EMBL/GenBank/DDBJ whole genome shotgun (WGS) entry which is preliminary data.</text>
</comment>
<accession>A0A4U1HNK6</accession>
<sequence>MMALTRDAIALYALVLLLAAPWPCHAAASSDWQFEAGVETENITRGMDISDRKPSVHAAATWYPGSGFFAGTSVSSIRSPGGSQTGAKFVTDAGYTWRLGNDWGAQVALSDYRFTRIPYAYRIDYDELVLSAGWRDSIFASIGFSPNTGMGPSPRSWAVAYDLVGRVPLSHGFSATAGIGYYDLRQEVGGGYAYGNAGLTYQYHAWQFDVSYVATRASAAAQAALGGLLVNRWYADAIWHF</sequence>
<dbReference type="OrthoDB" id="9150245at2"/>
<evidence type="ECO:0000313" key="3">
    <source>
        <dbReference type="Proteomes" id="UP000305539"/>
    </source>
</evidence>
<dbReference type="Pfam" id="PF09694">
    <property type="entry name" value="Gcw_chp"/>
    <property type="match status" value="1"/>
</dbReference>
<dbReference type="Proteomes" id="UP000305539">
    <property type="component" value="Unassembled WGS sequence"/>
</dbReference>
<keyword evidence="3" id="KW-1185">Reference proteome</keyword>
<dbReference type="RefSeq" id="WP_136898479.1">
    <property type="nucleotide sequence ID" value="NZ_SWJE01000019.1"/>
</dbReference>
<dbReference type="AlphaFoldDB" id="A0A4U1HNK6"/>
<reference evidence="2 3" key="1">
    <citation type="submission" date="2019-04" db="EMBL/GenBank/DDBJ databases">
        <title>Trinickia sp. 7GSK02, isolated from subtropical forest soil.</title>
        <authorList>
            <person name="Gao Z.-H."/>
            <person name="Qiu L.-H."/>
        </authorList>
    </citation>
    <scope>NUCLEOTIDE SEQUENCE [LARGE SCALE GENOMIC DNA]</scope>
    <source>
        <strain evidence="2 3">7GSK02</strain>
    </source>
</reference>
<dbReference type="NCBIfam" id="TIGR02001">
    <property type="entry name" value="gcw_chp"/>
    <property type="match status" value="1"/>
</dbReference>
<proteinExistence type="predicted"/>
<evidence type="ECO:0008006" key="4">
    <source>
        <dbReference type="Google" id="ProtNLM"/>
    </source>
</evidence>
<feature type="chain" id="PRO_5020257355" description="Cellulose biosynthesis protein BcsS" evidence="1">
    <location>
        <begin position="27"/>
        <end position="241"/>
    </location>
</feature>
<feature type="signal peptide" evidence="1">
    <location>
        <begin position="1"/>
        <end position="26"/>
    </location>
</feature>
<evidence type="ECO:0000256" key="1">
    <source>
        <dbReference type="SAM" id="SignalP"/>
    </source>
</evidence>
<organism evidence="2 3">
    <name type="scientific">Trinickia terrae</name>
    <dbReference type="NCBI Taxonomy" id="2571161"/>
    <lineage>
        <taxon>Bacteria</taxon>
        <taxon>Pseudomonadati</taxon>
        <taxon>Pseudomonadota</taxon>
        <taxon>Betaproteobacteria</taxon>
        <taxon>Burkholderiales</taxon>
        <taxon>Burkholderiaceae</taxon>
        <taxon>Trinickia</taxon>
    </lineage>
</organism>
<name>A0A4U1HNK6_9BURK</name>